<dbReference type="OrthoDB" id="9811589at2"/>
<dbReference type="AlphaFoldDB" id="A0A3E2TJZ4"/>
<dbReference type="InterPro" id="IPR029063">
    <property type="entry name" value="SAM-dependent_MTases_sf"/>
</dbReference>
<gene>
    <name evidence="3" type="ORF">DXA39_03305</name>
</gene>
<evidence type="ECO:0000313" key="3">
    <source>
        <dbReference type="EMBL" id="RGB77259.1"/>
    </source>
</evidence>
<keyword evidence="3" id="KW-0489">Methyltransferase</keyword>
<evidence type="ECO:0000256" key="1">
    <source>
        <dbReference type="ARBA" id="ARBA00022679"/>
    </source>
</evidence>
<dbReference type="CDD" id="cd02440">
    <property type="entry name" value="AdoMet_MTases"/>
    <property type="match status" value="1"/>
</dbReference>
<dbReference type="SUPFAM" id="SSF53335">
    <property type="entry name" value="S-adenosyl-L-methionine-dependent methyltransferases"/>
    <property type="match status" value="1"/>
</dbReference>
<keyword evidence="4" id="KW-1185">Reference proteome</keyword>
<keyword evidence="1 3" id="KW-0808">Transferase</keyword>
<proteinExistence type="predicted"/>
<dbReference type="EMBL" id="QVEU01000002">
    <property type="protein sequence ID" value="RGB77259.1"/>
    <property type="molecule type" value="Genomic_DNA"/>
</dbReference>
<feature type="domain" description="Methyltransferase" evidence="2">
    <location>
        <begin position="40"/>
        <end position="132"/>
    </location>
</feature>
<evidence type="ECO:0000259" key="2">
    <source>
        <dbReference type="Pfam" id="PF13649"/>
    </source>
</evidence>
<accession>A0A3E2TJZ4</accession>
<comment type="caution">
    <text evidence="3">The sequence shown here is derived from an EMBL/GenBank/DDBJ whole genome shotgun (WGS) entry which is preliminary data.</text>
</comment>
<dbReference type="Gene3D" id="2.20.25.110">
    <property type="entry name" value="S-adenosyl-L-methionine-dependent methyltransferases"/>
    <property type="match status" value="1"/>
</dbReference>
<dbReference type="Gene3D" id="3.40.50.150">
    <property type="entry name" value="Vaccinia Virus protein VP39"/>
    <property type="match status" value="1"/>
</dbReference>
<evidence type="ECO:0000313" key="4">
    <source>
        <dbReference type="Proteomes" id="UP000261011"/>
    </source>
</evidence>
<protein>
    <submittedName>
        <fullName evidence="3">Class I SAM-dependent methyltransferase</fullName>
    </submittedName>
</protein>
<dbReference type="Pfam" id="PF13649">
    <property type="entry name" value="Methyltransf_25"/>
    <property type="match status" value="1"/>
</dbReference>
<dbReference type="Proteomes" id="UP000261011">
    <property type="component" value="Unassembled WGS sequence"/>
</dbReference>
<dbReference type="PANTHER" id="PTHR43861">
    <property type="entry name" value="TRANS-ACONITATE 2-METHYLTRANSFERASE-RELATED"/>
    <property type="match status" value="1"/>
</dbReference>
<dbReference type="GO" id="GO:0008168">
    <property type="term" value="F:methyltransferase activity"/>
    <property type="evidence" value="ECO:0007669"/>
    <property type="project" value="UniProtKB-KW"/>
</dbReference>
<dbReference type="GO" id="GO:0032259">
    <property type="term" value="P:methylation"/>
    <property type="evidence" value="ECO:0007669"/>
    <property type="project" value="UniProtKB-KW"/>
</dbReference>
<sequence length="244" mass="29219">MYEDFSYIYDKLSFDLAYDRYAKNILDLCDKNNIDRKNMLELAAGSGMLTRFFFDEFESIDALDLSTDMLNVFANNYNPNNVNLIYYDMVEFENPGAYDLIVILLDSINYVTNPKDLEKLFANCYKNLKLGGLLVFDINSEYKMREIFGSNCYVYEYEDIFYTWDNFMEDDLVDMHLNFFIEDEDGKYNRIYEYQQERVYERYFIKDLVEKVGFSDIEVFDEDSMGNVKDDTLRILYQAVRKER</sequence>
<dbReference type="RefSeq" id="WP_117520966.1">
    <property type="nucleotide sequence ID" value="NZ_JAGGLS010000002.1"/>
</dbReference>
<reference evidence="3 4" key="1">
    <citation type="submission" date="2018-08" db="EMBL/GenBank/DDBJ databases">
        <title>A genome reference for cultivated species of the human gut microbiota.</title>
        <authorList>
            <person name="Zou Y."/>
            <person name="Xue W."/>
            <person name="Luo G."/>
        </authorList>
    </citation>
    <scope>NUCLEOTIDE SEQUENCE [LARGE SCALE GENOMIC DNA]</scope>
    <source>
        <strain evidence="3 4">OF01-3</strain>
    </source>
</reference>
<name>A0A3E2TJZ4_9FIRM</name>
<organism evidence="3 4">
    <name type="scientific">Anaerococcus nagyae</name>
    <dbReference type="NCBI Taxonomy" id="1755241"/>
    <lineage>
        <taxon>Bacteria</taxon>
        <taxon>Bacillati</taxon>
        <taxon>Bacillota</taxon>
        <taxon>Tissierellia</taxon>
        <taxon>Tissierellales</taxon>
        <taxon>Peptoniphilaceae</taxon>
        <taxon>Anaerococcus</taxon>
    </lineage>
</organism>
<dbReference type="InterPro" id="IPR041698">
    <property type="entry name" value="Methyltransf_25"/>
</dbReference>